<dbReference type="RefSeq" id="XP_004257839.1">
    <property type="nucleotide sequence ID" value="XM_004257791.1"/>
</dbReference>
<organism evidence="1 2">
    <name type="scientific">Entamoeba invadens IP1</name>
    <dbReference type="NCBI Taxonomy" id="370355"/>
    <lineage>
        <taxon>Eukaryota</taxon>
        <taxon>Amoebozoa</taxon>
        <taxon>Evosea</taxon>
        <taxon>Archamoebae</taxon>
        <taxon>Mastigamoebida</taxon>
        <taxon>Entamoebidae</taxon>
        <taxon>Entamoeba</taxon>
    </lineage>
</organism>
<dbReference type="GeneID" id="14890015"/>
<protein>
    <submittedName>
        <fullName evidence="1">Uncharacterized protein</fullName>
    </submittedName>
</protein>
<dbReference type="KEGG" id="eiv:EIN_268040"/>
<name>A0A0A1U842_ENTIV</name>
<reference evidence="1 2" key="1">
    <citation type="submission" date="2012-10" db="EMBL/GenBank/DDBJ databases">
        <authorList>
            <person name="Zafar N."/>
            <person name="Inman J."/>
            <person name="Hall N."/>
            <person name="Lorenzi H."/>
            <person name="Caler E."/>
        </authorList>
    </citation>
    <scope>NUCLEOTIDE SEQUENCE [LARGE SCALE GENOMIC DNA]</scope>
    <source>
        <strain evidence="1 2">IP1</strain>
    </source>
</reference>
<sequence>MKRVDLNTITSLNEYCTRFGISKAPIKELEKIQTDVDYEVGLQQVFSFYRCLKTLTQKTSLGKVEQNGFYAKVLKNSGLIDVGKKTQLDEIIADKIISITVPTFDIGVVNLENNDSVSVKYEIAFGFKQNAFVKELHYITSFVVDCTNQIDQVEVKTNHKWTNKTKDGFFSQLEELDTQLLLIEKVIPYSYDYFTGVLPPFALDEDVDEQFDDLDNYGDDYDEYDDYM</sequence>
<dbReference type="OrthoDB" id="28691at2759"/>
<dbReference type="Proteomes" id="UP000014680">
    <property type="component" value="Unassembled WGS sequence"/>
</dbReference>
<evidence type="ECO:0000313" key="2">
    <source>
        <dbReference type="Proteomes" id="UP000014680"/>
    </source>
</evidence>
<dbReference type="OMA" id="KTMDDYF"/>
<proteinExistence type="predicted"/>
<dbReference type="SUPFAM" id="SSF143113">
    <property type="entry name" value="NAP-like"/>
    <property type="match status" value="1"/>
</dbReference>
<dbReference type="AlphaFoldDB" id="A0A0A1U842"/>
<gene>
    <name evidence="1" type="ORF">EIN_268040</name>
</gene>
<dbReference type="EMBL" id="KB206479">
    <property type="protein sequence ID" value="ELP91068.1"/>
    <property type="molecule type" value="Genomic_DNA"/>
</dbReference>
<accession>A0A0A1U842</accession>
<evidence type="ECO:0000313" key="1">
    <source>
        <dbReference type="EMBL" id="ELP91068.1"/>
    </source>
</evidence>
<dbReference type="InterPro" id="IPR037231">
    <property type="entry name" value="NAP-like_sf"/>
</dbReference>
<keyword evidence="2" id="KW-1185">Reference proteome</keyword>
<dbReference type="VEuPathDB" id="AmoebaDB:EIN_268040"/>